<sequence>MLVMGLWRAVKGGLRRPSIADKGVRRASPGAPLIHSTHDKDEANRYCTKTKFRLTYSGHTTPQIEKSFLRLAVNLNLSFIDTTQTNSFTKKFWE</sequence>
<evidence type="ECO:0000313" key="2">
    <source>
        <dbReference type="Proteomes" id="UP001470230"/>
    </source>
</evidence>
<protein>
    <submittedName>
        <fullName evidence="1">Uncharacterized protein</fullName>
    </submittedName>
</protein>
<name>A0ABR2K2F0_9EUKA</name>
<reference evidence="1 2" key="1">
    <citation type="submission" date="2024-04" db="EMBL/GenBank/DDBJ databases">
        <title>Tritrichomonas musculus Genome.</title>
        <authorList>
            <person name="Alves-Ferreira E."/>
            <person name="Grigg M."/>
            <person name="Lorenzi H."/>
            <person name="Galac M."/>
        </authorList>
    </citation>
    <scope>NUCLEOTIDE SEQUENCE [LARGE SCALE GENOMIC DNA]</scope>
    <source>
        <strain evidence="1 2">EAF2021</strain>
    </source>
</reference>
<keyword evidence="2" id="KW-1185">Reference proteome</keyword>
<dbReference type="EMBL" id="JAPFFF010000007">
    <property type="protein sequence ID" value="KAK8885249.1"/>
    <property type="molecule type" value="Genomic_DNA"/>
</dbReference>
<dbReference type="Proteomes" id="UP001470230">
    <property type="component" value="Unassembled WGS sequence"/>
</dbReference>
<proteinExistence type="predicted"/>
<comment type="caution">
    <text evidence="1">The sequence shown here is derived from an EMBL/GenBank/DDBJ whole genome shotgun (WGS) entry which is preliminary data.</text>
</comment>
<evidence type="ECO:0000313" key="1">
    <source>
        <dbReference type="EMBL" id="KAK8885249.1"/>
    </source>
</evidence>
<organism evidence="1 2">
    <name type="scientific">Tritrichomonas musculus</name>
    <dbReference type="NCBI Taxonomy" id="1915356"/>
    <lineage>
        <taxon>Eukaryota</taxon>
        <taxon>Metamonada</taxon>
        <taxon>Parabasalia</taxon>
        <taxon>Tritrichomonadida</taxon>
        <taxon>Tritrichomonadidae</taxon>
        <taxon>Tritrichomonas</taxon>
    </lineage>
</organism>
<accession>A0ABR2K2F0</accession>
<gene>
    <name evidence="1" type="ORF">M9Y10_040694</name>
</gene>